<dbReference type="PANTHER" id="PTHR47990">
    <property type="entry name" value="2-OXOGLUTARATE (2OG) AND FE(II)-DEPENDENT OXYGENASE SUPERFAMILY PROTEIN-RELATED"/>
    <property type="match status" value="1"/>
</dbReference>
<keyword evidence="3" id="KW-1185">Reference proteome</keyword>
<dbReference type="Proteomes" id="UP000294933">
    <property type="component" value="Unassembled WGS sequence"/>
</dbReference>
<sequence length="365" mass="40268">MLFAPPLPGAQPALKSTSACPYNIDLELLAKRGWVSLPLEVTAQDPLYAAFARLFSSSAQFFNLPEEERLKYKSAQPSAQASEEGYNRVEGEKCMITLRHAGRTPTEFEMKTRAAEAWKAGGDVMRDVMGCVEESLGMESGVLQKTMGEKVELPAEGESIVATLLRMFRYDRPVSDDGEQPPSKVVAEPHKDLGLLSLVVGHTPGLECQDPQTTAWVSCEENQEGKMSATLLVGQTLAAFTNGRYRAGRHRVFVHPLAKSSPASTPDEAGETFIDPDALPLLKTPAYRFSLVFTLRAHYPVLVSTSNFETVITGTFPSKAQFTDIPCAKVYKAISEVHWNVNINVEERRRQEQQIRMQAQTASSK</sequence>
<evidence type="ECO:0000313" key="2">
    <source>
        <dbReference type="EMBL" id="TDL29635.1"/>
    </source>
</evidence>
<protein>
    <recommendedName>
        <fullName evidence="1">Isopenicillin N synthase-like Fe(2+) 2OG dioxygenase domain-containing protein</fullName>
    </recommendedName>
</protein>
<dbReference type="OrthoDB" id="288590at2759"/>
<reference evidence="2 3" key="1">
    <citation type="submission" date="2018-06" db="EMBL/GenBank/DDBJ databases">
        <title>A transcriptomic atlas of mushroom development highlights an independent origin of complex multicellularity.</title>
        <authorList>
            <consortium name="DOE Joint Genome Institute"/>
            <person name="Krizsan K."/>
            <person name="Almasi E."/>
            <person name="Merenyi Z."/>
            <person name="Sahu N."/>
            <person name="Viragh M."/>
            <person name="Koszo T."/>
            <person name="Mondo S."/>
            <person name="Kiss B."/>
            <person name="Balint B."/>
            <person name="Kues U."/>
            <person name="Barry K."/>
            <person name="Hegedus J.C."/>
            <person name="Henrissat B."/>
            <person name="Johnson J."/>
            <person name="Lipzen A."/>
            <person name="Ohm R."/>
            <person name="Nagy I."/>
            <person name="Pangilinan J."/>
            <person name="Yan J."/>
            <person name="Xiong Y."/>
            <person name="Grigoriev I.V."/>
            <person name="Hibbett D.S."/>
            <person name="Nagy L.G."/>
        </authorList>
    </citation>
    <scope>NUCLEOTIDE SEQUENCE [LARGE SCALE GENOMIC DNA]</scope>
    <source>
        <strain evidence="2 3">SZMC22713</strain>
    </source>
</reference>
<name>A0A4R5XG92_9AGAM</name>
<dbReference type="InterPro" id="IPR027443">
    <property type="entry name" value="IPNS-like_sf"/>
</dbReference>
<dbReference type="InterPro" id="IPR044861">
    <property type="entry name" value="IPNS-like_FE2OG_OXY"/>
</dbReference>
<dbReference type="VEuPathDB" id="FungiDB:BD410DRAFT_780102"/>
<feature type="domain" description="Isopenicillin N synthase-like Fe(2+) 2OG dioxygenase" evidence="1">
    <location>
        <begin position="179"/>
        <end position="253"/>
    </location>
</feature>
<dbReference type="AlphaFoldDB" id="A0A4R5XG92"/>
<dbReference type="EMBL" id="ML170156">
    <property type="protein sequence ID" value="TDL29635.1"/>
    <property type="molecule type" value="Genomic_DNA"/>
</dbReference>
<gene>
    <name evidence="2" type="ORF">BD410DRAFT_780102</name>
</gene>
<organism evidence="2 3">
    <name type="scientific">Rickenella mellea</name>
    <dbReference type="NCBI Taxonomy" id="50990"/>
    <lineage>
        <taxon>Eukaryota</taxon>
        <taxon>Fungi</taxon>
        <taxon>Dikarya</taxon>
        <taxon>Basidiomycota</taxon>
        <taxon>Agaricomycotina</taxon>
        <taxon>Agaricomycetes</taxon>
        <taxon>Hymenochaetales</taxon>
        <taxon>Rickenellaceae</taxon>
        <taxon>Rickenella</taxon>
    </lineage>
</organism>
<dbReference type="Gene3D" id="2.60.120.330">
    <property type="entry name" value="B-lactam Antibiotic, Isopenicillin N Synthase, Chain"/>
    <property type="match status" value="1"/>
</dbReference>
<dbReference type="InterPro" id="IPR050231">
    <property type="entry name" value="Iron_ascorbate_oxido_reductase"/>
</dbReference>
<dbReference type="STRING" id="50990.A0A4R5XG92"/>
<evidence type="ECO:0000259" key="1">
    <source>
        <dbReference type="Pfam" id="PF03171"/>
    </source>
</evidence>
<dbReference type="SUPFAM" id="SSF51197">
    <property type="entry name" value="Clavaminate synthase-like"/>
    <property type="match status" value="1"/>
</dbReference>
<evidence type="ECO:0000313" key="3">
    <source>
        <dbReference type="Proteomes" id="UP000294933"/>
    </source>
</evidence>
<dbReference type="Pfam" id="PF03171">
    <property type="entry name" value="2OG-FeII_Oxy"/>
    <property type="match status" value="1"/>
</dbReference>
<proteinExistence type="predicted"/>
<accession>A0A4R5XG92</accession>